<dbReference type="SUPFAM" id="SSF52113">
    <property type="entry name" value="BRCT domain"/>
    <property type="match status" value="2"/>
</dbReference>
<dbReference type="GO" id="GO:0006974">
    <property type="term" value="P:DNA damage response"/>
    <property type="evidence" value="ECO:0007669"/>
    <property type="project" value="TreeGrafter"/>
</dbReference>
<proteinExistence type="predicted"/>
<keyword evidence="3" id="KW-1185">Reference proteome</keyword>
<dbReference type="InParanoid" id="L7JY41"/>
<dbReference type="AlphaFoldDB" id="L7JY41"/>
<dbReference type="PANTHER" id="PTHR46677:SF1">
    <property type="entry name" value="SMC5-SMC6 COMPLEX LOCALIZATION FACTOR PROTEIN 1"/>
    <property type="match status" value="1"/>
</dbReference>
<evidence type="ECO:0000259" key="1">
    <source>
        <dbReference type="PROSITE" id="PS50172"/>
    </source>
</evidence>
<sequence length="239" mass="27527">MGGRTKQKYDYTVTHIVTQHDSLRKNAKCVRVEWVDRCLYAMRRCDERISIVRVPRTRSVTYNTHTMVQFTGIPPALKHTLKEQLNALDIKCADSEHMQGVTHLVSGSLATSEKFLCAMVSGIPIIKPNITCTDLDSLMWTEDDADDNDKKIVRAVMYWRGVIRRTHRLPFSGWRVRLLCTKARIGSYQRVLVCGGAEIVDEKWTHCFKSKDYDGEDVKGVRTTDYIFSYLFSHTSKEK</sequence>
<reference evidence="2 3" key="1">
    <citation type="journal article" date="2012" name="PLoS Pathog.">
        <title>The genome of the obligate intracellular parasite Trachipleistophora hominis: new insights into microsporidian genome dynamics and reductive evolution.</title>
        <authorList>
            <person name="Heinz E."/>
            <person name="Williams T.A."/>
            <person name="Nakjang S."/>
            <person name="Noel C.J."/>
            <person name="Swan D.C."/>
            <person name="Goldberg A.V."/>
            <person name="Harris S.R."/>
            <person name="Weinmaier T."/>
            <person name="Markert S."/>
            <person name="Becher D."/>
            <person name="Bernhardt J."/>
            <person name="Dagan T."/>
            <person name="Hacker C."/>
            <person name="Lucocq J.M."/>
            <person name="Schweder T."/>
            <person name="Rattei T."/>
            <person name="Hall N."/>
            <person name="Hirt R.P."/>
            <person name="Embley T.M."/>
        </authorList>
    </citation>
    <scope>NUCLEOTIDE SEQUENCE [LARGE SCALE GENOMIC DNA]</scope>
</reference>
<dbReference type="GO" id="GO:0035861">
    <property type="term" value="C:site of double-strand break"/>
    <property type="evidence" value="ECO:0007669"/>
    <property type="project" value="TreeGrafter"/>
</dbReference>
<protein>
    <submittedName>
        <fullName evidence="2">Nucleotide excision repair factor NEF2, RAD4/CUT5 component</fullName>
    </submittedName>
</protein>
<evidence type="ECO:0000313" key="2">
    <source>
        <dbReference type="EMBL" id="ELQ76388.1"/>
    </source>
</evidence>
<dbReference type="Proteomes" id="UP000011185">
    <property type="component" value="Unassembled WGS sequence"/>
</dbReference>
<dbReference type="EMBL" id="JH993851">
    <property type="protein sequence ID" value="ELQ76388.1"/>
    <property type="molecule type" value="Genomic_DNA"/>
</dbReference>
<evidence type="ECO:0000313" key="3">
    <source>
        <dbReference type="Proteomes" id="UP000011185"/>
    </source>
</evidence>
<dbReference type="PANTHER" id="PTHR46677">
    <property type="entry name" value="SMC5-SMC6 COMPLEX LOCALIZATION FACTOR PROTEIN 1"/>
    <property type="match status" value="1"/>
</dbReference>
<accession>L7JY41</accession>
<dbReference type="InterPro" id="IPR001357">
    <property type="entry name" value="BRCT_dom"/>
</dbReference>
<dbReference type="GO" id="GO:0005634">
    <property type="term" value="C:nucleus"/>
    <property type="evidence" value="ECO:0007669"/>
    <property type="project" value="TreeGrafter"/>
</dbReference>
<dbReference type="GO" id="GO:2000781">
    <property type="term" value="P:positive regulation of double-strand break repair"/>
    <property type="evidence" value="ECO:0007669"/>
    <property type="project" value="InterPro"/>
</dbReference>
<dbReference type="OrthoDB" id="342264at2759"/>
<dbReference type="HOGENOM" id="CLU_1161852_0_0_1"/>
<feature type="domain" description="BRCT" evidence="1">
    <location>
        <begin position="1"/>
        <end position="52"/>
    </location>
</feature>
<gene>
    <name evidence="2" type="ORF">THOM_0618</name>
</gene>
<dbReference type="VEuPathDB" id="MicrosporidiaDB:THOM_0618"/>
<organism evidence="2 3">
    <name type="scientific">Trachipleistophora hominis</name>
    <name type="common">Microsporidian parasite</name>
    <dbReference type="NCBI Taxonomy" id="72359"/>
    <lineage>
        <taxon>Eukaryota</taxon>
        <taxon>Fungi</taxon>
        <taxon>Fungi incertae sedis</taxon>
        <taxon>Microsporidia</taxon>
        <taxon>Pleistophoridae</taxon>
        <taxon>Trachipleistophora</taxon>
    </lineage>
</organism>
<dbReference type="InterPro" id="IPR042479">
    <property type="entry name" value="Slf1"/>
</dbReference>
<dbReference type="InterPro" id="IPR036420">
    <property type="entry name" value="BRCT_dom_sf"/>
</dbReference>
<dbReference type="GO" id="GO:1990166">
    <property type="term" value="P:protein localization to site of double-strand break"/>
    <property type="evidence" value="ECO:0007669"/>
    <property type="project" value="TreeGrafter"/>
</dbReference>
<dbReference type="PROSITE" id="PS50172">
    <property type="entry name" value="BRCT"/>
    <property type="match status" value="1"/>
</dbReference>
<dbReference type="Gene3D" id="3.40.50.10190">
    <property type="entry name" value="BRCT domain"/>
    <property type="match status" value="3"/>
</dbReference>
<dbReference type="STRING" id="72359.L7JY41"/>
<name>L7JY41_TRAHO</name>